<dbReference type="PANTHER" id="PTHR43792:SF8">
    <property type="entry name" value="[RIBOSOMAL PROTEIN US5]-ALANINE N-ACETYLTRANSFERASE"/>
    <property type="match status" value="1"/>
</dbReference>
<reference evidence="5 6" key="1">
    <citation type="submission" date="2014-10" db="EMBL/GenBank/DDBJ databases">
        <title>Draft genome sequence of Actinoplanes utahensis NRRL 12052.</title>
        <authorList>
            <person name="Velasco-Bucheli B."/>
            <person name="del Cerro C."/>
            <person name="Hormigo D."/>
            <person name="Garcia J.L."/>
            <person name="Acebal C."/>
            <person name="Arroyo M."/>
            <person name="de la Mata I."/>
        </authorList>
    </citation>
    <scope>NUCLEOTIDE SEQUENCE [LARGE SCALE GENOMIC DNA]</scope>
    <source>
        <strain evidence="5 6">NRRL 12052</strain>
    </source>
</reference>
<protein>
    <recommendedName>
        <fullName evidence="4">N-acetyltransferase domain-containing protein</fullName>
    </recommendedName>
</protein>
<feature type="domain" description="N-acetyltransferase" evidence="4">
    <location>
        <begin position="11"/>
        <end position="179"/>
    </location>
</feature>
<evidence type="ECO:0000256" key="1">
    <source>
        <dbReference type="ARBA" id="ARBA00022679"/>
    </source>
</evidence>
<accession>A0A0A6UGI1</accession>
<dbReference type="Gene3D" id="3.40.630.30">
    <property type="match status" value="1"/>
</dbReference>
<dbReference type="EMBL" id="JRTT01000052">
    <property type="protein sequence ID" value="KHD74193.1"/>
    <property type="molecule type" value="Genomic_DNA"/>
</dbReference>
<organism evidence="5 6">
    <name type="scientific">Actinoplanes utahensis</name>
    <dbReference type="NCBI Taxonomy" id="1869"/>
    <lineage>
        <taxon>Bacteria</taxon>
        <taxon>Bacillati</taxon>
        <taxon>Actinomycetota</taxon>
        <taxon>Actinomycetes</taxon>
        <taxon>Micromonosporales</taxon>
        <taxon>Micromonosporaceae</taxon>
        <taxon>Actinoplanes</taxon>
    </lineage>
</organism>
<proteinExistence type="inferred from homology"/>
<sequence length="185" mass="20384">MFATVDLPYGVRLRPVEEDDAPALAATLLRNRDHLLPFEGHRPDSFWTADGQRDRLRMLLGAQADGKMAGGMLARDGEIVGYISLNMLTPAPVCGANLGYWVDAAEHGRGLATAAVAGMLRIAEDLGLHRIEAGTSPANIPSQRVLLKNGFEQFGTARGHYYVDGRWQDSHLYERILNDHPPVRR</sequence>
<dbReference type="AlphaFoldDB" id="A0A0A6UGI1"/>
<dbReference type="InterPro" id="IPR016181">
    <property type="entry name" value="Acyl_CoA_acyltransferase"/>
</dbReference>
<dbReference type="GO" id="GO:0008999">
    <property type="term" value="F:protein-N-terminal-alanine acetyltransferase activity"/>
    <property type="evidence" value="ECO:0007669"/>
    <property type="project" value="TreeGrafter"/>
</dbReference>
<evidence type="ECO:0000256" key="3">
    <source>
        <dbReference type="ARBA" id="ARBA00038502"/>
    </source>
</evidence>
<dbReference type="PROSITE" id="PS51186">
    <property type="entry name" value="GNAT"/>
    <property type="match status" value="1"/>
</dbReference>
<dbReference type="CDD" id="cd04301">
    <property type="entry name" value="NAT_SF"/>
    <property type="match status" value="1"/>
</dbReference>
<comment type="similarity">
    <text evidence="3">Belongs to the acetyltransferase family. RimJ subfamily.</text>
</comment>
<name>A0A0A6UGI1_ACTUT</name>
<dbReference type="Proteomes" id="UP000054537">
    <property type="component" value="Unassembled WGS sequence"/>
</dbReference>
<keyword evidence="2" id="KW-0012">Acyltransferase</keyword>
<dbReference type="SUPFAM" id="SSF55729">
    <property type="entry name" value="Acyl-CoA N-acyltransferases (Nat)"/>
    <property type="match status" value="1"/>
</dbReference>
<evidence type="ECO:0000313" key="5">
    <source>
        <dbReference type="EMBL" id="KHD74193.1"/>
    </source>
</evidence>
<dbReference type="eggNOG" id="COG1670">
    <property type="taxonomic scope" value="Bacteria"/>
</dbReference>
<gene>
    <name evidence="5" type="ORF">MB27_30320</name>
</gene>
<dbReference type="RefSeq" id="WP_043530194.1">
    <property type="nucleotide sequence ID" value="NZ_BAABKU010000036.1"/>
</dbReference>
<dbReference type="InterPro" id="IPR000182">
    <property type="entry name" value="GNAT_dom"/>
</dbReference>
<keyword evidence="6" id="KW-1185">Reference proteome</keyword>
<comment type="caution">
    <text evidence="5">The sequence shown here is derived from an EMBL/GenBank/DDBJ whole genome shotgun (WGS) entry which is preliminary data.</text>
</comment>
<dbReference type="PANTHER" id="PTHR43792">
    <property type="entry name" value="GNAT FAMILY, PUTATIVE (AFU_ORTHOLOGUE AFUA_3G00765)-RELATED-RELATED"/>
    <property type="match status" value="1"/>
</dbReference>
<dbReference type="OrthoDB" id="5242221at2"/>
<dbReference type="InterPro" id="IPR051531">
    <property type="entry name" value="N-acetyltransferase"/>
</dbReference>
<evidence type="ECO:0000259" key="4">
    <source>
        <dbReference type="PROSITE" id="PS51186"/>
    </source>
</evidence>
<keyword evidence="1" id="KW-0808">Transferase</keyword>
<dbReference type="Pfam" id="PF13302">
    <property type="entry name" value="Acetyltransf_3"/>
    <property type="match status" value="1"/>
</dbReference>
<dbReference type="GO" id="GO:0005737">
    <property type="term" value="C:cytoplasm"/>
    <property type="evidence" value="ECO:0007669"/>
    <property type="project" value="TreeGrafter"/>
</dbReference>
<evidence type="ECO:0000313" key="6">
    <source>
        <dbReference type="Proteomes" id="UP000054537"/>
    </source>
</evidence>
<dbReference type="STRING" id="1869.MB27_30320"/>
<evidence type="ECO:0000256" key="2">
    <source>
        <dbReference type="ARBA" id="ARBA00023315"/>
    </source>
</evidence>